<name>A0A0E9TAT4_ANGAN</name>
<sequence>MHIAAFKSSVAPKDIASVS</sequence>
<organism evidence="1">
    <name type="scientific">Anguilla anguilla</name>
    <name type="common">European freshwater eel</name>
    <name type="synonym">Muraena anguilla</name>
    <dbReference type="NCBI Taxonomy" id="7936"/>
    <lineage>
        <taxon>Eukaryota</taxon>
        <taxon>Metazoa</taxon>
        <taxon>Chordata</taxon>
        <taxon>Craniata</taxon>
        <taxon>Vertebrata</taxon>
        <taxon>Euteleostomi</taxon>
        <taxon>Actinopterygii</taxon>
        <taxon>Neopterygii</taxon>
        <taxon>Teleostei</taxon>
        <taxon>Anguilliformes</taxon>
        <taxon>Anguillidae</taxon>
        <taxon>Anguilla</taxon>
    </lineage>
</organism>
<dbReference type="EMBL" id="GBXM01057783">
    <property type="protein sequence ID" value="JAH50794.1"/>
    <property type="molecule type" value="Transcribed_RNA"/>
</dbReference>
<reference evidence="1" key="2">
    <citation type="journal article" date="2015" name="Fish Shellfish Immunol.">
        <title>Early steps in the European eel (Anguilla anguilla)-Vibrio vulnificus interaction in the gills: Role of the RtxA13 toxin.</title>
        <authorList>
            <person name="Callol A."/>
            <person name="Pajuelo D."/>
            <person name="Ebbesson L."/>
            <person name="Teles M."/>
            <person name="MacKenzie S."/>
            <person name="Amaro C."/>
        </authorList>
    </citation>
    <scope>NUCLEOTIDE SEQUENCE</scope>
</reference>
<protein>
    <submittedName>
        <fullName evidence="1">Uncharacterized protein</fullName>
    </submittedName>
</protein>
<evidence type="ECO:0000313" key="1">
    <source>
        <dbReference type="EMBL" id="JAH50794.1"/>
    </source>
</evidence>
<accession>A0A0E9TAT4</accession>
<proteinExistence type="predicted"/>
<dbReference type="AlphaFoldDB" id="A0A0E9TAT4"/>
<reference evidence="1" key="1">
    <citation type="submission" date="2014-11" db="EMBL/GenBank/DDBJ databases">
        <authorList>
            <person name="Amaro Gonzalez C."/>
        </authorList>
    </citation>
    <scope>NUCLEOTIDE SEQUENCE</scope>
</reference>